<feature type="compositionally biased region" description="Basic and acidic residues" evidence="1">
    <location>
        <begin position="10"/>
        <end position="22"/>
    </location>
</feature>
<organism evidence="2 3">
    <name type="scientific">Acinetobacter soli NIPH 2899</name>
    <dbReference type="NCBI Taxonomy" id="1217677"/>
    <lineage>
        <taxon>Bacteria</taxon>
        <taxon>Pseudomonadati</taxon>
        <taxon>Pseudomonadota</taxon>
        <taxon>Gammaproteobacteria</taxon>
        <taxon>Moraxellales</taxon>
        <taxon>Moraxellaceae</taxon>
        <taxon>Acinetobacter</taxon>
    </lineage>
</organism>
<dbReference type="Proteomes" id="UP000018433">
    <property type="component" value="Unassembled WGS sequence"/>
</dbReference>
<feature type="region of interest" description="Disordered" evidence="1">
    <location>
        <begin position="1"/>
        <end position="22"/>
    </location>
</feature>
<dbReference type="EMBL" id="APPV01000006">
    <property type="protein sequence ID" value="ENV60974.1"/>
    <property type="molecule type" value="Genomic_DNA"/>
</dbReference>
<sequence length="56" mass="6474">MDKPSITTENNRERSKTPVKHTDPLSASVYAESVRMTPERLLNAVINNHDRHEEEE</sequence>
<proteinExistence type="predicted"/>
<evidence type="ECO:0000256" key="1">
    <source>
        <dbReference type="SAM" id="MobiDB-lite"/>
    </source>
</evidence>
<name>A0ABP2U8A3_9GAMM</name>
<accession>A0ABP2U8A3</accession>
<evidence type="ECO:0000313" key="3">
    <source>
        <dbReference type="Proteomes" id="UP000018433"/>
    </source>
</evidence>
<evidence type="ECO:0000313" key="2">
    <source>
        <dbReference type="EMBL" id="ENV60974.1"/>
    </source>
</evidence>
<comment type="caution">
    <text evidence="2">The sequence shown here is derived from an EMBL/GenBank/DDBJ whole genome shotgun (WGS) entry which is preliminary data.</text>
</comment>
<keyword evidence="3" id="KW-1185">Reference proteome</keyword>
<protein>
    <submittedName>
        <fullName evidence="2">Uncharacterized protein</fullName>
    </submittedName>
</protein>
<gene>
    <name evidence="2" type="ORF">F950_00219</name>
</gene>
<reference evidence="2 3" key="1">
    <citation type="submission" date="2013-02" db="EMBL/GenBank/DDBJ databases">
        <title>The Genome Sequence of Acinetobacter soli NIPH 2899.</title>
        <authorList>
            <consortium name="The Broad Institute Genome Sequencing Platform"/>
            <consortium name="The Broad Institute Genome Sequencing Center for Infectious Disease"/>
            <person name="Cerqueira G."/>
            <person name="Feldgarden M."/>
            <person name="Courvalin P."/>
            <person name="Perichon B."/>
            <person name="Grillot-Courvalin C."/>
            <person name="Clermont D."/>
            <person name="Rocha E."/>
            <person name="Yoon E.-J."/>
            <person name="Nemec A."/>
            <person name="Walker B."/>
            <person name="Young S.K."/>
            <person name="Zeng Q."/>
            <person name="Gargeya S."/>
            <person name="Fitzgerald M."/>
            <person name="Haas B."/>
            <person name="Abouelleil A."/>
            <person name="Alvarado L."/>
            <person name="Arachchi H.M."/>
            <person name="Berlin A.M."/>
            <person name="Chapman S.B."/>
            <person name="Dewar J."/>
            <person name="Goldberg J."/>
            <person name="Griggs A."/>
            <person name="Gujja S."/>
            <person name="Hansen M."/>
            <person name="Howarth C."/>
            <person name="Imamovic A."/>
            <person name="Larimer J."/>
            <person name="McCowan C."/>
            <person name="Murphy C."/>
            <person name="Neiman D."/>
            <person name="Pearson M."/>
            <person name="Priest M."/>
            <person name="Roberts A."/>
            <person name="Saif S."/>
            <person name="Shea T."/>
            <person name="Sisk P."/>
            <person name="Sykes S."/>
            <person name="Wortman J."/>
            <person name="Nusbaum C."/>
            <person name="Birren B."/>
        </authorList>
    </citation>
    <scope>NUCLEOTIDE SEQUENCE [LARGE SCALE GENOMIC DNA]</scope>
    <source>
        <strain evidence="2 3">NIPH 2899</strain>
    </source>
</reference>